<protein>
    <recommendedName>
        <fullName evidence="2">NADH:ubiquinone reductase (non-electrogenic)</fullName>
        <ecNumber evidence="2">1.6.5.9</ecNumber>
    </recommendedName>
</protein>
<dbReference type="Pfam" id="PF07992">
    <property type="entry name" value="Pyr_redox_2"/>
    <property type="match status" value="1"/>
</dbReference>
<name>A0A8J4E4G6_9ACTN</name>
<evidence type="ECO:0000256" key="1">
    <source>
        <dbReference type="ARBA" id="ARBA00005272"/>
    </source>
</evidence>
<feature type="transmembrane region" description="Helical" evidence="8">
    <location>
        <begin position="366"/>
        <end position="386"/>
    </location>
</feature>
<keyword evidence="3" id="KW-0285">Flavoprotein</keyword>
<proteinExistence type="inferred from homology"/>
<evidence type="ECO:0000259" key="9">
    <source>
        <dbReference type="Pfam" id="PF07992"/>
    </source>
</evidence>
<gene>
    <name evidence="10" type="ORF">Vau01_085190</name>
</gene>
<feature type="domain" description="FAD/NAD(P)-binding" evidence="9">
    <location>
        <begin position="2"/>
        <end position="323"/>
    </location>
</feature>
<evidence type="ECO:0000256" key="3">
    <source>
        <dbReference type="ARBA" id="ARBA00022630"/>
    </source>
</evidence>
<dbReference type="PANTHER" id="PTHR43706">
    <property type="entry name" value="NADH DEHYDROGENASE"/>
    <property type="match status" value="1"/>
</dbReference>
<accession>A0A8J4E4G6</accession>
<evidence type="ECO:0000256" key="4">
    <source>
        <dbReference type="ARBA" id="ARBA00022827"/>
    </source>
</evidence>
<organism evidence="10 11">
    <name type="scientific">Virgisporangium aurantiacum</name>
    <dbReference type="NCBI Taxonomy" id="175570"/>
    <lineage>
        <taxon>Bacteria</taxon>
        <taxon>Bacillati</taxon>
        <taxon>Actinomycetota</taxon>
        <taxon>Actinomycetes</taxon>
        <taxon>Micromonosporales</taxon>
        <taxon>Micromonosporaceae</taxon>
        <taxon>Virgisporangium</taxon>
    </lineage>
</organism>
<dbReference type="Proteomes" id="UP000612585">
    <property type="component" value="Unassembled WGS sequence"/>
</dbReference>
<comment type="catalytic activity">
    <reaction evidence="7">
        <text>a quinone + NADH + H(+) = a quinol + NAD(+)</text>
        <dbReference type="Rhea" id="RHEA:46160"/>
        <dbReference type="ChEBI" id="CHEBI:15378"/>
        <dbReference type="ChEBI" id="CHEBI:24646"/>
        <dbReference type="ChEBI" id="CHEBI:57540"/>
        <dbReference type="ChEBI" id="CHEBI:57945"/>
        <dbReference type="ChEBI" id="CHEBI:132124"/>
        <dbReference type="EC" id="1.6.5.9"/>
    </reaction>
</comment>
<evidence type="ECO:0000256" key="8">
    <source>
        <dbReference type="SAM" id="Phobius"/>
    </source>
</evidence>
<sequence>MVIVGSGFGGLFAAKALRGAKADVTLISGTTYHLFEPLLYQVASGILSEGEVAPPIREILKGRRDLDVRLGWVTDVDAKAKTVLVSSPDGRDRTVPYDSLIVAAGAQNSYFGNEHFAEHAPSLKNIDDALELRSRIFHAFEMADLEEDAEARRRWLTFVLIGAGPTGVEMAGQIAELAHRALRGQYRHADLSQAQIILIDAVDRVLPAFDPSLSAKARKQLTKMGVDVRLNTRVVDVDATGVEVKTAEGGERIEANTKIWAAGVAAPTLATRIAASTGVETDRAGRIRVGPDLTVPGYPEIFVVGDMAASDLPGVAQVAMQGGRYAAKTVKRRLAGKPEGKPFKYFDKGNMATISRFHAVADLGKLHFGGILGWLLWLVIHLFYLIGFKNKVTTLMHWTVSFLGRGRSERISTVQQINARTALNRLDR</sequence>
<keyword evidence="8" id="KW-0812">Transmembrane</keyword>
<dbReference type="AlphaFoldDB" id="A0A8J4E4G6"/>
<evidence type="ECO:0000256" key="2">
    <source>
        <dbReference type="ARBA" id="ARBA00012637"/>
    </source>
</evidence>
<reference evidence="10" key="1">
    <citation type="submission" date="2021-01" db="EMBL/GenBank/DDBJ databases">
        <title>Whole genome shotgun sequence of Virgisporangium aurantiacum NBRC 16421.</title>
        <authorList>
            <person name="Komaki H."/>
            <person name="Tamura T."/>
        </authorList>
    </citation>
    <scope>NUCLEOTIDE SEQUENCE</scope>
    <source>
        <strain evidence="10">NBRC 16421</strain>
    </source>
</reference>
<keyword evidence="4" id="KW-0274">FAD</keyword>
<keyword evidence="5" id="KW-0560">Oxidoreductase</keyword>
<dbReference type="EMBL" id="BOPG01000062">
    <property type="protein sequence ID" value="GIJ61003.1"/>
    <property type="molecule type" value="Genomic_DNA"/>
</dbReference>
<dbReference type="InterPro" id="IPR023753">
    <property type="entry name" value="FAD/NAD-binding_dom"/>
</dbReference>
<dbReference type="GO" id="GO:0050136">
    <property type="term" value="F:NADH dehydrogenase (quinone) (non-electrogenic) activity"/>
    <property type="evidence" value="ECO:0007669"/>
    <property type="project" value="UniProtKB-EC"/>
</dbReference>
<comment type="similarity">
    <text evidence="1">Belongs to the NADH dehydrogenase family.</text>
</comment>
<evidence type="ECO:0000313" key="10">
    <source>
        <dbReference type="EMBL" id="GIJ61003.1"/>
    </source>
</evidence>
<evidence type="ECO:0000256" key="6">
    <source>
        <dbReference type="ARBA" id="ARBA00023027"/>
    </source>
</evidence>
<dbReference type="PRINTS" id="PR00368">
    <property type="entry name" value="FADPNR"/>
</dbReference>
<comment type="caution">
    <text evidence="10">The sequence shown here is derived from an EMBL/GenBank/DDBJ whole genome shotgun (WGS) entry which is preliminary data.</text>
</comment>
<evidence type="ECO:0000256" key="7">
    <source>
        <dbReference type="ARBA" id="ARBA00047599"/>
    </source>
</evidence>
<keyword evidence="11" id="KW-1185">Reference proteome</keyword>
<evidence type="ECO:0000313" key="11">
    <source>
        <dbReference type="Proteomes" id="UP000612585"/>
    </source>
</evidence>
<dbReference type="SUPFAM" id="SSF51905">
    <property type="entry name" value="FAD/NAD(P)-binding domain"/>
    <property type="match status" value="1"/>
</dbReference>
<dbReference type="Gene3D" id="3.50.50.100">
    <property type="match status" value="1"/>
</dbReference>
<keyword evidence="8" id="KW-1133">Transmembrane helix</keyword>
<keyword evidence="6" id="KW-0520">NAD</keyword>
<keyword evidence="8" id="KW-0472">Membrane</keyword>
<dbReference type="PANTHER" id="PTHR43706:SF47">
    <property type="entry name" value="EXTERNAL NADH-UBIQUINONE OXIDOREDUCTASE 1, MITOCHONDRIAL-RELATED"/>
    <property type="match status" value="1"/>
</dbReference>
<evidence type="ECO:0000256" key="5">
    <source>
        <dbReference type="ARBA" id="ARBA00023002"/>
    </source>
</evidence>
<dbReference type="InterPro" id="IPR045024">
    <property type="entry name" value="NDH-2"/>
</dbReference>
<dbReference type="InterPro" id="IPR036188">
    <property type="entry name" value="FAD/NAD-bd_sf"/>
</dbReference>
<dbReference type="EC" id="1.6.5.9" evidence="2"/>